<dbReference type="Proteomes" id="UP000198778">
    <property type="component" value="Unassembled WGS sequence"/>
</dbReference>
<dbReference type="AlphaFoldDB" id="A0A1H0ER11"/>
<dbReference type="InterPro" id="IPR017946">
    <property type="entry name" value="PLC-like_Pdiesterase_TIM-brl"/>
</dbReference>
<dbReference type="PANTHER" id="PTHR46211">
    <property type="entry name" value="GLYCEROPHOSPHORYL DIESTER PHOSPHODIESTERASE"/>
    <property type="match status" value="1"/>
</dbReference>
<dbReference type="SUPFAM" id="SSF51695">
    <property type="entry name" value="PLC-like phosphodiesterases"/>
    <property type="match status" value="1"/>
</dbReference>
<dbReference type="Pfam" id="PF03009">
    <property type="entry name" value="GDPD"/>
    <property type="match status" value="1"/>
</dbReference>
<evidence type="ECO:0000313" key="3">
    <source>
        <dbReference type="Proteomes" id="UP000198778"/>
    </source>
</evidence>
<dbReference type="RefSeq" id="WP_090842452.1">
    <property type="nucleotide sequence ID" value="NZ_FNIL01000004.1"/>
</dbReference>
<dbReference type="PANTHER" id="PTHR46211:SF1">
    <property type="entry name" value="GLYCEROPHOSPHODIESTER PHOSPHODIESTERASE, CYTOPLASMIC"/>
    <property type="match status" value="1"/>
</dbReference>
<dbReference type="GO" id="GO:0006629">
    <property type="term" value="P:lipid metabolic process"/>
    <property type="evidence" value="ECO:0007669"/>
    <property type="project" value="InterPro"/>
</dbReference>
<dbReference type="STRING" id="745820.SAMN04488053_10427"/>
<dbReference type="Gene3D" id="3.20.20.190">
    <property type="entry name" value="Phosphatidylinositol (PI) phosphodiesterase"/>
    <property type="match status" value="1"/>
</dbReference>
<reference evidence="3" key="1">
    <citation type="submission" date="2016-10" db="EMBL/GenBank/DDBJ databases">
        <authorList>
            <person name="Varghese N."/>
            <person name="Submissions S."/>
        </authorList>
    </citation>
    <scope>NUCLEOTIDE SEQUENCE [LARGE SCALE GENOMIC DNA]</scope>
    <source>
        <strain evidence="3">CGMCC 1.10369</strain>
    </source>
</reference>
<dbReference type="PROSITE" id="PS51704">
    <property type="entry name" value="GP_PDE"/>
    <property type="match status" value="1"/>
</dbReference>
<dbReference type="OrthoDB" id="384721at2"/>
<dbReference type="GO" id="GO:0008081">
    <property type="term" value="F:phosphoric diester hydrolase activity"/>
    <property type="evidence" value="ECO:0007669"/>
    <property type="project" value="InterPro"/>
</dbReference>
<evidence type="ECO:0000259" key="1">
    <source>
        <dbReference type="PROSITE" id="PS51704"/>
    </source>
</evidence>
<organism evidence="2 3">
    <name type="scientific">Alkalicoccus daliensis</name>
    <dbReference type="NCBI Taxonomy" id="745820"/>
    <lineage>
        <taxon>Bacteria</taxon>
        <taxon>Bacillati</taxon>
        <taxon>Bacillota</taxon>
        <taxon>Bacilli</taxon>
        <taxon>Bacillales</taxon>
        <taxon>Bacillaceae</taxon>
        <taxon>Alkalicoccus</taxon>
    </lineage>
</organism>
<dbReference type="InterPro" id="IPR030395">
    <property type="entry name" value="GP_PDE_dom"/>
</dbReference>
<protein>
    <submittedName>
        <fullName evidence="2">Glycerophosphoryl diester phosphodiesterase</fullName>
    </submittedName>
</protein>
<sequence length="238" mass="27004">MHTEIFAHRGYSALYPENTMLAFREAAAAGAEGIELDVQLTKDEQFVVMHDATLDRTTEGSGRVREHTWKEVTRITASEDQKVPGLEEVLRWAQHQNITLNIELKHAPEDRNIAAKEIIRMLQALPQQKPPIISSFDHAVLPLLGEETFRMEKAVLTVGTLVDPVKYLEENFIAGYHFHHPMLTLEEIKYLSQAGVKLRPYTVNEENEIKKLIEAGCQAVITDEPALAVQIRNKFIKV</sequence>
<dbReference type="EMBL" id="FNIL01000004">
    <property type="protein sequence ID" value="SDN84808.1"/>
    <property type="molecule type" value="Genomic_DNA"/>
</dbReference>
<evidence type="ECO:0000313" key="2">
    <source>
        <dbReference type="EMBL" id="SDN84808.1"/>
    </source>
</evidence>
<accession>A0A1H0ER11</accession>
<gene>
    <name evidence="2" type="ORF">SAMN04488053_10427</name>
</gene>
<keyword evidence="3" id="KW-1185">Reference proteome</keyword>
<feature type="domain" description="GP-PDE" evidence="1">
    <location>
        <begin position="3"/>
        <end position="232"/>
    </location>
</feature>
<name>A0A1H0ER11_9BACI</name>
<proteinExistence type="predicted"/>